<evidence type="ECO:0000313" key="4">
    <source>
        <dbReference type="Proteomes" id="UP000185596"/>
    </source>
</evidence>
<dbReference type="InterPro" id="IPR024983">
    <property type="entry name" value="CHAT_dom"/>
</dbReference>
<dbReference type="EMBL" id="MSIE01000009">
    <property type="protein sequence ID" value="OLF18200.1"/>
    <property type="molecule type" value="Genomic_DNA"/>
</dbReference>
<gene>
    <name evidence="3" type="ORF">BU204_07630</name>
</gene>
<feature type="region of interest" description="Disordered" evidence="1">
    <location>
        <begin position="458"/>
        <end position="485"/>
    </location>
</feature>
<dbReference type="Proteomes" id="UP000185596">
    <property type="component" value="Unassembled WGS sequence"/>
</dbReference>
<evidence type="ECO:0000313" key="3">
    <source>
        <dbReference type="EMBL" id="OLF18200.1"/>
    </source>
</evidence>
<feature type="compositionally biased region" description="Basic and acidic residues" evidence="1">
    <location>
        <begin position="459"/>
        <end position="468"/>
    </location>
</feature>
<evidence type="ECO:0000256" key="1">
    <source>
        <dbReference type="SAM" id="MobiDB-lite"/>
    </source>
</evidence>
<dbReference type="AlphaFoldDB" id="A0A1Q8CV07"/>
<reference evidence="3 4" key="1">
    <citation type="submission" date="2016-12" db="EMBL/GenBank/DDBJ databases">
        <title>The draft genome sequence of Actinophytocola sp. 11-183.</title>
        <authorList>
            <person name="Wang W."/>
            <person name="Yuan L."/>
        </authorList>
    </citation>
    <scope>NUCLEOTIDE SEQUENCE [LARGE SCALE GENOMIC DNA]</scope>
    <source>
        <strain evidence="3 4">11-183</strain>
    </source>
</reference>
<dbReference type="OrthoDB" id="8253226at2"/>
<dbReference type="RefSeq" id="WP_075124871.1">
    <property type="nucleotide sequence ID" value="NZ_MSIE01000009.1"/>
</dbReference>
<comment type="caution">
    <text evidence="3">The sequence shown here is derived from an EMBL/GenBank/DDBJ whole genome shotgun (WGS) entry which is preliminary data.</text>
</comment>
<dbReference type="Pfam" id="PF12770">
    <property type="entry name" value="CHAT"/>
    <property type="match status" value="1"/>
</dbReference>
<protein>
    <recommendedName>
        <fullName evidence="2">CHAT domain-containing protein</fullName>
    </recommendedName>
</protein>
<accession>A0A1Q8CV07</accession>
<proteinExistence type="predicted"/>
<sequence length="485" mass="53796">MREMSCRLEFLSDDEVRYRDWTRREAVGRIDRTGLLWRTTEWLCAYLAEGGDCTRTEIELLGRHLYELAFDRTPRDGRDSVRRGFEASFDAFGPLREDRANRMRIDLVFHQSAERVCRLPWEFLFKPDDTGGGLFLAGWSRLVLTRHVPEHVPAAGVPGDRLAILAAYCHPEDHATISSGKVVLDALGDLATAGTVVVESADNPTYEELRERYARVRPQVLHVIAHGEEDGVIVRRPQAEIDRDESLRRAAVRAGDEDPGPVRRSRTVSADDLIAMFGDDPPELVFLQACKGDAGARQGMFSTAQRLVRGRVAAVVAMQYAIVDQDAQQFADHFYRRIREGRSIGDAVTAGRRALGQRTGGRVHWDDRAFGTPVLYLQRDSDGPLLRRPDGERVHAAALSRPETRRAVPGGSVECPSCQAVTTGFYCTACGAPVQCRECANPVPAAANFCGQCGHPVHRPGERAERRPAVTTSRPPVRPGKDAPL</sequence>
<feature type="domain" description="CHAT" evidence="2">
    <location>
        <begin position="94"/>
        <end position="355"/>
    </location>
</feature>
<keyword evidence="4" id="KW-1185">Reference proteome</keyword>
<evidence type="ECO:0000259" key="2">
    <source>
        <dbReference type="Pfam" id="PF12770"/>
    </source>
</evidence>
<organism evidence="3 4">
    <name type="scientific">Actinophytocola xanthii</name>
    <dbReference type="NCBI Taxonomy" id="1912961"/>
    <lineage>
        <taxon>Bacteria</taxon>
        <taxon>Bacillati</taxon>
        <taxon>Actinomycetota</taxon>
        <taxon>Actinomycetes</taxon>
        <taxon>Pseudonocardiales</taxon>
        <taxon>Pseudonocardiaceae</taxon>
    </lineage>
</organism>
<name>A0A1Q8CV07_9PSEU</name>
<dbReference type="STRING" id="1912961.BU204_07630"/>